<dbReference type="SUPFAM" id="SSF56112">
    <property type="entry name" value="Protein kinase-like (PK-like)"/>
    <property type="match status" value="1"/>
</dbReference>
<comment type="similarity">
    <text evidence="1">Belongs to the protein kinase superfamily. ADCK protein kinase family.</text>
</comment>
<dbReference type="GO" id="GO:0016301">
    <property type="term" value="F:kinase activity"/>
    <property type="evidence" value="ECO:0007669"/>
    <property type="project" value="UniProtKB-KW"/>
</dbReference>
<keyword evidence="3" id="KW-0547">Nucleotide-binding</keyword>
<evidence type="ECO:0000259" key="5">
    <source>
        <dbReference type="Pfam" id="PF03109"/>
    </source>
</evidence>
<protein>
    <submittedName>
        <fullName evidence="6">AarF/ABC1/UbiB kinase family protein</fullName>
    </submittedName>
</protein>
<dbReference type="EMBL" id="JAERRJ010000005">
    <property type="protein sequence ID" value="MBL1075378.1"/>
    <property type="molecule type" value="Genomic_DNA"/>
</dbReference>
<feature type="domain" description="ABC1 atypical kinase-like" evidence="5">
    <location>
        <begin position="104"/>
        <end position="317"/>
    </location>
</feature>
<evidence type="ECO:0000256" key="3">
    <source>
        <dbReference type="ARBA" id="ARBA00022741"/>
    </source>
</evidence>
<evidence type="ECO:0000313" key="7">
    <source>
        <dbReference type="Proteomes" id="UP000602198"/>
    </source>
</evidence>
<gene>
    <name evidence="6" type="ORF">JK358_13335</name>
</gene>
<reference evidence="6 7" key="1">
    <citation type="submission" date="2021-01" db="EMBL/GenBank/DDBJ databases">
        <title>WGS of actinomycetes isolated from Thailand.</title>
        <authorList>
            <person name="Thawai C."/>
        </authorList>
    </citation>
    <scope>NUCLEOTIDE SEQUENCE [LARGE SCALE GENOMIC DNA]</scope>
    <source>
        <strain evidence="6 7">LPG 2</strain>
    </source>
</reference>
<dbReference type="InterPro" id="IPR051409">
    <property type="entry name" value="Atypical_kinase_ADCK"/>
</dbReference>
<evidence type="ECO:0000313" key="6">
    <source>
        <dbReference type="EMBL" id="MBL1075378.1"/>
    </source>
</evidence>
<evidence type="ECO:0000256" key="1">
    <source>
        <dbReference type="ARBA" id="ARBA00009670"/>
    </source>
</evidence>
<evidence type="ECO:0000256" key="2">
    <source>
        <dbReference type="ARBA" id="ARBA00022679"/>
    </source>
</evidence>
<dbReference type="InterPro" id="IPR034646">
    <property type="entry name" value="ADCK3_dom"/>
</dbReference>
<dbReference type="Pfam" id="PF03109">
    <property type="entry name" value="ABC1"/>
    <property type="match status" value="1"/>
</dbReference>
<dbReference type="Proteomes" id="UP000602198">
    <property type="component" value="Unassembled WGS sequence"/>
</dbReference>
<evidence type="ECO:0000256" key="4">
    <source>
        <dbReference type="ARBA" id="ARBA00022840"/>
    </source>
</evidence>
<keyword evidence="6" id="KW-0418">Kinase</keyword>
<dbReference type="PANTHER" id="PTHR43851">
    <property type="match status" value="1"/>
</dbReference>
<dbReference type="InterPro" id="IPR011009">
    <property type="entry name" value="Kinase-like_dom_sf"/>
</dbReference>
<dbReference type="CDD" id="cd13970">
    <property type="entry name" value="ABC1_ADCK3"/>
    <property type="match status" value="1"/>
</dbReference>
<keyword evidence="7" id="KW-1185">Reference proteome</keyword>
<organism evidence="6 7">
    <name type="scientific">Nocardia acididurans</name>
    <dbReference type="NCBI Taxonomy" id="2802282"/>
    <lineage>
        <taxon>Bacteria</taxon>
        <taxon>Bacillati</taxon>
        <taxon>Actinomycetota</taxon>
        <taxon>Actinomycetes</taxon>
        <taxon>Mycobacteriales</taxon>
        <taxon>Nocardiaceae</taxon>
        <taxon>Nocardia</taxon>
    </lineage>
</organism>
<dbReference type="PANTHER" id="PTHR43851:SF3">
    <property type="entry name" value="COENZYME Q8"/>
    <property type="match status" value="1"/>
</dbReference>
<keyword evidence="4" id="KW-0067">ATP-binding</keyword>
<proteinExistence type="inferred from homology"/>
<dbReference type="InterPro" id="IPR004147">
    <property type="entry name" value="ABC1_dom"/>
</dbReference>
<comment type="caution">
    <text evidence="6">The sequence shown here is derived from an EMBL/GenBank/DDBJ whole genome shotgun (WGS) entry which is preliminary data.</text>
</comment>
<name>A0ABS1M3Y3_9NOCA</name>
<accession>A0ABS1M3Y3</accession>
<keyword evidence="2" id="KW-0808">Transferase</keyword>
<sequence>MGDDAHRFRGSTGRPPTRRLVRNAKLATLPVAYAGRRAAGVGKRAMGRPPAEVQREIQQRTAQHIFEVLGELRGCVTKLGQLLSIYELALPDGTGEPYRIALRQLQDSTPAMLPPTVHAAMAASLGPDWRSQFREFDDRSAASASIGQVHRAVWQDGRAVAVKIMYPGARAAVHGDLQQLRRISVLATVFIPGADVHSLTDGISASIEQELDYLAEARHQRTFAAAFADDPDFLVPEVITQCGDVIVSEWVDGISMPRLITSGTQAQRDRAGLLALRFVIAGWQRAGLLYADPHPGNFRLLPDGRLGVVDFGACTPWPPAEFLAWLGDLAEAVFNGGVPALERVIRDHGFVAPGRDIDVEAAAEMLAPLLEPLQYSTFRMSTEWLGGIVREATSPRLTNVTRQLTVPGYYTPFGRALLTALGTLCQLGTGGALKAEFARASPEMAAAMVAFDRRETAHLAIARAESTPAPPQSRRLRVVGD</sequence>